<sequence>MADKADSYIEAEVIAPPSVLETNVWGIQAYHVITVEVLKRIEGEVVPAKIELIISARVEGADPMLRQGMRVIAGVAKAGEDAGRLAGKYFVSRYSTFYVTDSGYVLSVAGDDYAEEVNGRRAEWFRGWLRGLTLRRNEA</sequence>
<proteinExistence type="predicted"/>
<dbReference type="RefSeq" id="WP_377492290.1">
    <property type="nucleotide sequence ID" value="NZ_JBHMDO010000015.1"/>
</dbReference>
<keyword evidence="2" id="KW-1185">Reference proteome</keyword>
<dbReference type="Proteomes" id="UP001589747">
    <property type="component" value="Unassembled WGS sequence"/>
</dbReference>
<dbReference type="EMBL" id="JBHMDO010000015">
    <property type="protein sequence ID" value="MFB9325785.1"/>
    <property type="molecule type" value="Genomic_DNA"/>
</dbReference>
<evidence type="ECO:0000313" key="2">
    <source>
        <dbReference type="Proteomes" id="UP001589747"/>
    </source>
</evidence>
<gene>
    <name evidence="1" type="ORF">ACFFSY_07580</name>
</gene>
<protein>
    <submittedName>
        <fullName evidence="1">Uncharacterized protein</fullName>
    </submittedName>
</protein>
<comment type="caution">
    <text evidence="1">The sequence shown here is derived from an EMBL/GenBank/DDBJ whole genome shotgun (WGS) entry which is preliminary data.</text>
</comment>
<organism evidence="1 2">
    <name type="scientific">Paenibacillus aurantiacus</name>
    <dbReference type="NCBI Taxonomy" id="1936118"/>
    <lineage>
        <taxon>Bacteria</taxon>
        <taxon>Bacillati</taxon>
        <taxon>Bacillota</taxon>
        <taxon>Bacilli</taxon>
        <taxon>Bacillales</taxon>
        <taxon>Paenibacillaceae</taxon>
        <taxon>Paenibacillus</taxon>
    </lineage>
</organism>
<accession>A0ABV5KLJ6</accession>
<evidence type="ECO:0000313" key="1">
    <source>
        <dbReference type="EMBL" id="MFB9325785.1"/>
    </source>
</evidence>
<reference evidence="1 2" key="1">
    <citation type="submission" date="2024-09" db="EMBL/GenBank/DDBJ databases">
        <authorList>
            <person name="Sun Q."/>
            <person name="Mori K."/>
        </authorList>
    </citation>
    <scope>NUCLEOTIDE SEQUENCE [LARGE SCALE GENOMIC DNA]</scope>
    <source>
        <strain evidence="1 2">TISTR 2452</strain>
    </source>
</reference>
<name>A0ABV5KLJ6_9BACL</name>